<name>A0AAN7RL11_MYCAM</name>
<protein>
    <recommendedName>
        <fullName evidence="1">Reverse transcriptase domain-containing protein</fullName>
    </recommendedName>
</protein>
<organism evidence="2 3">
    <name type="scientific">Mycteria americana</name>
    <name type="common">Wood stork</name>
    <dbReference type="NCBI Taxonomy" id="33587"/>
    <lineage>
        <taxon>Eukaryota</taxon>
        <taxon>Metazoa</taxon>
        <taxon>Chordata</taxon>
        <taxon>Craniata</taxon>
        <taxon>Vertebrata</taxon>
        <taxon>Euteleostomi</taxon>
        <taxon>Archelosauria</taxon>
        <taxon>Archosauria</taxon>
        <taxon>Dinosauria</taxon>
        <taxon>Saurischia</taxon>
        <taxon>Theropoda</taxon>
        <taxon>Coelurosauria</taxon>
        <taxon>Aves</taxon>
        <taxon>Neognathae</taxon>
        <taxon>Neoaves</taxon>
        <taxon>Aequornithes</taxon>
        <taxon>Ciconiiformes</taxon>
        <taxon>Ciconiidae</taxon>
        <taxon>Mycteria</taxon>
    </lineage>
</organism>
<accession>A0AAN7RL11</accession>
<evidence type="ECO:0000313" key="3">
    <source>
        <dbReference type="Proteomes" id="UP001333110"/>
    </source>
</evidence>
<dbReference type="CDD" id="cd01650">
    <property type="entry name" value="RT_nLTR_like"/>
    <property type="match status" value="1"/>
</dbReference>
<dbReference type="Pfam" id="PF00078">
    <property type="entry name" value="RVT_1"/>
    <property type="match status" value="1"/>
</dbReference>
<reference evidence="2 3" key="1">
    <citation type="journal article" date="2023" name="J. Hered.">
        <title>Chromosome-level genome of the wood stork (Mycteria americana) provides insight into avian chromosome evolution.</title>
        <authorList>
            <person name="Flamio R. Jr."/>
            <person name="Ramstad K.M."/>
        </authorList>
    </citation>
    <scope>NUCLEOTIDE SEQUENCE [LARGE SCALE GENOMIC DNA]</scope>
    <source>
        <strain evidence="2">JAX WOST 10</strain>
    </source>
</reference>
<dbReference type="AlphaFoldDB" id="A0AAN7RL11"/>
<sequence length="346" mass="39423">MEKAEVPNAFFASVFASKTGLQECQVPETRGKVWSKEDVPLVEEDQVPEEWRKANVAPISKKDDPGNYRLVSLISIPGKAMEQLILETISRHMKGKKVIGSSQHGFTKGKSCLTNLINFYDEVTGLVDEGRAMDIVYIDFRKAFDTVSHKILIDKLMKYGLDEQTVRWFENWLNGWAQRVVISGTKSSWRPVTSGVLQGSKLGPILFNIFINGLDDGAECSLSKFAHDTNLGGRDLDRLEKWADRNIMQFNKGKCQVLHLGRNNPRHQYMLGATWLASSFAEKDLGVLVDTKLNTGFPPPLWQHLEPHRLNRSAIIGTCGQFRLDIRKKFFTRRVVRHWNRLPREV</sequence>
<dbReference type="Proteomes" id="UP001333110">
    <property type="component" value="Unassembled WGS sequence"/>
</dbReference>
<evidence type="ECO:0000313" key="2">
    <source>
        <dbReference type="EMBL" id="KAK4811069.1"/>
    </source>
</evidence>
<dbReference type="PANTHER" id="PTHR33332">
    <property type="entry name" value="REVERSE TRANSCRIPTASE DOMAIN-CONTAINING PROTEIN"/>
    <property type="match status" value="1"/>
</dbReference>
<proteinExistence type="predicted"/>
<comment type="caution">
    <text evidence="2">The sequence shown here is derived from an EMBL/GenBank/DDBJ whole genome shotgun (WGS) entry which is preliminary data.</text>
</comment>
<feature type="non-terminal residue" evidence="2">
    <location>
        <position position="346"/>
    </location>
</feature>
<dbReference type="PROSITE" id="PS50878">
    <property type="entry name" value="RT_POL"/>
    <property type="match status" value="1"/>
</dbReference>
<keyword evidence="3" id="KW-1185">Reference proteome</keyword>
<feature type="domain" description="Reverse transcriptase" evidence="1">
    <location>
        <begin position="40"/>
        <end position="280"/>
    </location>
</feature>
<evidence type="ECO:0000259" key="1">
    <source>
        <dbReference type="PROSITE" id="PS50878"/>
    </source>
</evidence>
<dbReference type="EMBL" id="JAUNZN010000018">
    <property type="protein sequence ID" value="KAK4811069.1"/>
    <property type="molecule type" value="Genomic_DNA"/>
</dbReference>
<dbReference type="SUPFAM" id="SSF56672">
    <property type="entry name" value="DNA/RNA polymerases"/>
    <property type="match status" value="1"/>
</dbReference>
<dbReference type="InterPro" id="IPR000477">
    <property type="entry name" value="RT_dom"/>
</dbReference>
<gene>
    <name evidence="2" type="ORF">QYF61_016355</name>
</gene>
<dbReference type="InterPro" id="IPR043502">
    <property type="entry name" value="DNA/RNA_pol_sf"/>
</dbReference>